<keyword evidence="1" id="KW-1133">Transmembrane helix</keyword>
<dbReference type="Proteomes" id="UP000664795">
    <property type="component" value="Unassembled WGS sequence"/>
</dbReference>
<reference evidence="3 4" key="1">
    <citation type="submission" date="2021-03" db="EMBL/GenBank/DDBJ databases">
        <title>Fibrella sp. HMF5036 genome sequencing and assembly.</title>
        <authorList>
            <person name="Kang H."/>
            <person name="Kim H."/>
            <person name="Bae S."/>
            <person name="Joh K."/>
        </authorList>
    </citation>
    <scope>NUCLEOTIDE SEQUENCE [LARGE SCALE GENOMIC DNA]</scope>
    <source>
        <strain evidence="3 4">HMF5036</strain>
    </source>
</reference>
<dbReference type="RefSeq" id="WP_207335803.1">
    <property type="nucleotide sequence ID" value="NZ_JAFMYU010000008.1"/>
</dbReference>
<comment type="caution">
    <text evidence="3">The sequence shown here is derived from an EMBL/GenBank/DDBJ whole genome shotgun (WGS) entry which is preliminary data.</text>
</comment>
<name>A0A939G733_9BACT</name>
<dbReference type="CDD" id="cd00143">
    <property type="entry name" value="PP2Cc"/>
    <property type="match status" value="1"/>
</dbReference>
<organism evidence="3 4">
    <name type="scientific">Fibrella aquatilis</name>
    <dbReference type="NCBI Taxonomy" id="2817059"/>
    <lineage>
        <taxon>Bacteria</taxon>
        <taxon>Pseudomonadati</taxon>
        <taxon>Bacteroidota</taxon>
        <taxon>Cytophagia</taxon>
        <taxon>Cytophagales</taxon>
        <taxon>Spirosomataceae</taxon>
        <taxon>Fibrella</taxon>
    </lineage>
</organism>
<dbReference type="InterPro" id="IPR001932">
    <property type="entry name" value="PPM-type_phosphatase-like_dom"/>
</dbReference>
<gene>
    <name evidence="3" type="ORF">J2I48_12615</name>
</gene>
<dbReference type="EMBL" id="JAFMYU010000008">
    <property type="protein sequence ID" value="MBO0931844.1"/>
    <property type="molecule type" value="Genomic_DNA"/>
</dbReference>
<proteinExistence type="predicted"/>
<keyword evidence="4" id="KW-1185">Reference proteome</keyword>
<dbReference type="SMART" id="SM00332">
    <property type="entry name" value="PP2Cc"/>
    <property type="match status" value="1"/>
</dbReference>
<dbReference type="PROSITE" id="PS51746">
    <property type="entry name" value="PPM_2"/>
    <property type="match status" value="1"/>
</dbReference>
<accession>A0A939G733</accession>
<feature type="transmembrane region" description="Helical" evidence="1">
    <location>
        <begin position="332"/>
        <end position="351"/>
    </location>
</feature>
<evidence type="ECO:0000313" key="3">
    <source>
        <dbReference type="EMBL" id="MBO0931844.1"/>
    </source>
</evidence>
<sequence length="352" mass="37981">MTELQLAGRTDVGRQRRDNQDAFICQPIWSGEIEQTTDSQIDKLPGNPSALLVVIDGVGGYAGGERAATIAHDAILRYMETPTGDTLTMLREAVVYANNQIDQERRTVPGFSMMCCVLTAAVTDSQANKVYFVHVGDTRLYRFRQQATGETTQNNTSARGGVTLEKLTSDHSVVGIREDANQLTEAEAMQHPRRNEVLRTVGSAPHRIDDTGFLESGEADFGPGDGLLLCSDGLTDMLPRATIEAVLSESSLGPSLDEALDELIRQANEAGGQDNITVVLALSKTAVSQPPTVNIPTPEPMSETIADETPLATTVAPTAAPVSSDKKETGNWWLIGALLAFMAVLTYFFLIR</sequence>
<evidence type="ECO:0000256" key="1">
    <source>
        <dbReference type="SAM" id="Phobius"/>
    </source>
</evidence>
<evidence type="ECO:0000259" key="2">
    <source>
        <dbReference type="PROSITE" id="PS51746"/>
    </source>
</evidence>
<dbReference type="Pfam" id="PF13672">
    <property type="entry name" value="PP2C_2"/>
    <property type="match status" value="1"/>
</dbReference>
<evidence type="ECO:0000313" key="4">
    <source>
        <dbReference type="Proteomes" id="UP000664795"/>
    </source>
</evidence>
<dbReference type="AlphaFoldDB" id="A0A939G733"/>
<keyword evidence="1" id="KW-0472">Membrane</keyword>
<keyword evidence="1" id="KW-0812">Transmembrane</keyword>
<dbReference type="SUPFAM" id="SSF81606">
    <property type="entry name" value="PP2C-like"/>
    <property type="match status" value="1"/>
</dbReference>
<protein>
    <submittedName>
        <fullName evidence="3">Serine/threonine-protein phosphatase</fullName>
    </submittedName>
</protein>
<dbReference type="Gene3D" id="3.60.40.10">
    <property type="entry name" value="PPM-type phosphatase domain"/>
    <property type="match status" value="1"/>
</dbReference>
<dbReference type="SMART" id="SM00331">
    <property type="entry name" value="PP2C_SIG"/>
    <property type="match status" value="1"/>
</dbReference>
<feature type="domain" description="PPM-type phosphatase" evidence="2">
    <location>
        <begin position="1"/>
        <end position="283"/>
    </location>
</feature>
<dbReference type="InterPro" id="IPR036457">
    <property type="entry name" value="PPM-type-like_dom_sf"/>
</dbReference>